<evidence type="ECO:0000313" key="2">
    <source>
        <dbReference type="Proteomes" id="UP000254282"/>
    </source>
</evidence>
<dbReference type="EMBL" id="UFVR01000004">
    <property type="protein sequence ID" value="SUX45895.1"/>
    <property type="molecule type" value="Genomic_DNA"/>
</dbReference>
<evidence type="ECO:0000313" key="1">
    <source>
        <dbReference type="EMBL" id="SUX45895.1"/>
    </source>
</evidence>
<evidence type="ECO:0008006" key="3">
    <source>
        <dbReference type="Google" id="ProtNLM"/>
    </source>
</evidence>
<sequence length="56" mass="6518">MEKNIDVKIISIDEVIKIFKEEEGIELTNEEAEQISVFLSMLLKITVKCFLEDNMI</sequence>
<organism evidence="1 2">
    <name type="scientific">Chryseobacterium indoltheticum</name>
    <dbReference type="NCBI Taxonomy" id="254"/>
    <lineage>
        <taxon>Bacteria</taxon>
        <taxon>Pseudomonadati</taxon>
        <taxon>Bacteroidota</taxon>
        <taxon>Flavobacteriia</taxon>
        <taxon>Flavobacteriales</taxon>
        <taxon>Weeksellaceae</taxon>
        <taxon>Chryseobacterium group</taxon>
        <taxon>Chryseobacterium</taxon>
    </lineage>
</organism>
<protein>
    <recommendedName>
        <fullName evidence="3">DUF2624 family protein</fullName>
    </recommendedName>
</protein>
<dbReference type="Proteomes" id="UP000254282">
    <property type="component" value="Unassembled WGS sequence"/>
</dbReference>
<proteinExistence type="predicted"/>
<gene>
    <name evidence="1" type="ORF">NCTC13532_01477</name>
</gene>
<accession>A0A381FH66</accession>
<reference evidence="1 2" key="1">
    <citation type="submission" date="2018-06" db="EMBL/GenBank/DDBJ databases">
        <authorList>
            <consortium name="Pathogen Informatics"/>
            <person name="Doyle S."/>
        </authorList>
    </citation>
    <scope>NUCLEOTIDE SEQUENCE [LARGE SCALE GENOMIC DNA]</scope>
    <source>
        <strain evidence="1 2">NCTC13532</strain>
    </source>
</reference>
<dbReference type="RefSeq" id="WP_181898837.1">
    <property type="nucleotide sequence ID" value="NZ_UFVR01000004.1"/>
</dbReference>
<dbReference type="AlphaFoldDB" id="A0A381FH66"/>
<name>A0A381FH66_9FLAO</name>